<dbReference type="Proteomes" id="UP000502377">
    <property type="component" value="Chromosome"/>
</dbReference>
<evidence type="ECO:0000313" key="2">
    <source>
        <dbReference type="EMBL" id="QCD46760.1"/>
    </source>
</evidence>
<reference evidence="2 3" key="1">
    <citation type="submission" date="2016-07" db="EMBL/GenBank/DDBJ databases">
        <title>Comparative genomics of the Campylobacter concisus group.</title>
        <authorList>
            <person name="Miller W.G."/>
            <person name="Yee E."/>
            <person name="Chapman M.H."/>
            <person name="Huynh S."/>
            <person name="Bono J.L."/>
            <person name="On S.L.W."/>
            <person name="StLeger J."/>
            <person name="Foster G."/>
            <person name="Parker C.T."/>
        </authorList>
    </citation>
    <scope>NUCLEOTIDE SEQUENCE [LARGE SCALE GENOMIC DNA]</scope>
    <source>
        <strain evidence="2 3">ATCC 33238</strain>
    </source>
</reference>
<feature type="transmembrane region" description="Helical" evidence="1">
    <location>
        <begin position="29"/>
        <end position="49"/>
    </location>
</feature>
<dbReference type="KEGG" id="crx:CRECT_1097"/>
<proteinExistence type="predicted"/>
<accession>A0A6G5QM63</accession>
<evidence type="ECO:0000256" key="1">
    <source>
        <dbReference type="SAM" id="Phobius"/>
    </source>
</evidence>
<dbReference type="RefSeq" id="WP_002945345.1">
    <property type="nucleotide sequence ID" value="NZ_CP012543.1"/>
</dbReference>
<gene>
    <name evidence="2" type="ORF">CRECT_1097</name>
</gene>
<protein>
    <submittedName>
        <fullName evidence="2">Putative membrane protein</fullName>
    </submittedName>
</protein>
<organism evidence="2 3">
    <name type="scientific">Campylobacter rectus</name>
    <name type="common">Wolinella recta</name>
    <dbReference type="NCBI Taxonomy" id="203"/>
    <lineage>
        <taxon>Bacteria</taxon>
        <taxon>Pseudomonadati</taxon>
        <taxon>Campylobacterota</taxon>
        <taxon>Epsilonproteobacteria</taxon>
        <taxon>Campylobacterales</taxon>
        <taxon>Campylobacteraceae</taxon>
        <taxon>Campylobacter</taxon>
    </lineage>
</organism>
<keyword evidence="1" id="KW-1133">Transmembrane helix</keyword>
<keyword evidence="1" id="KW-0812">Transmembrane</keyword>
<feature type="transmembrane region" description="Helical" evidence="1">
    <location>
        <begin position="55"/>
        <end position="73"/>
    </location>
</feature>
<name>A0A6G5QM63_CAMRE</name>
<keyword evidence="1" id="KW-0472">Membrane</keyword>
<evidence type="ECO:0000313" key="3">
    <source>
        <dbReference type="Proteomes" id="UP000502377"/>
    </source>
</evidence>
<sequence>MGYFDQISKRIRLGSGEEIIYEYPCVNRLLVAFMILFWIIFTAAMLVSFVKSSELLYKFFVALAIFFVMLALYRDVVGFIRQGLIVTNKSLITFNGKKVALENVWFFGVKLKAAKKPSLCFYDGNKLIINCHADGSPEFDEFLSALYKISGNKQILSLGSREINPEGFRAMQTKVKLINS</sequence>
<dbReference type="AlphaFoldDB" id="A0A6G5QM63"/>
<dbReference type="EMBL" id="CP012543">
    <property type="protein sequence ID" value="QCD46760.1"/>
    <property type="molecule type" value="Genomic_DNA"/>
</dbReference>